<gene>
    <name evidence="1" type="ORF">TSTA_044470</name>
</gene>
<dbReference type="RefSeq" id="XP_002484934.1">
    <property type="nucleotide sequence ID" value="XM_002484889.1"/>
</dbReference>
<dbReference type="OMA" id="YYVIASK"/>
<accession>B8ML66</accession>
<dbReference type="PhylomeDB" id="B8ML66"/>
<dbReference type="EMBL" id="EQ962657">
    <property type="protein sequence ID" value="EED14981.1"/>
    <property type="molecule type" value="Genomic_DNA"/>
</dbReference>
<organism evidence="1 2">
    <name type="scientific">Talaromyces stipitatus (strain ATCC 10500 / CBS 375.48 / QM 6759 / NRRL 1006)</name>
    <name type="common">Penicillium stipitatum</name>
    <dbReference type="NCBI Taxonomy" id="441959"/>
    <lineage>
        <taxon>Eukaryota</taxon>
        <taxon>Fungi</taxon>
        <taxon>Dikarya</taxon>
        <taxon>Ascomycota</taxon>
        <taxon>Pezizomycotina</taxon>
        <taxon>Eurotiomycetes</taxon>
        <taxon>Eurotiomycetidae</taxon>
        <taxon>Eurotiales</taxon>
        <taxon>Trichocomaceae</taxon>
        <taxon>Talaromyces</taxon>
        <taxon>Talaromyces sect. Talaromyces</taxon>
    </lineage>
</organism>
<sequence length="219" mass="24528">MHRTAKNVSMTGKGYMIWNCNRPLPGETIKGIQDTVERDKLYGPLLDETRATYNCAEDWKNHREEWKKIIMDGSRFEIIVTASLPSDRAEPYFWQGPLVGRFVKNRSLSRLRKAQPCPASIAFIKPLDEALTPANGMFNIYPGSENLQTEEELMASGIPAETVIIGRNQLLVIGSVWVETRDEGGAVFLWAGYSSNLIGIDDNKALEFIQAAYKGDAVD</sequence>
<dbReference type="STRING" id="441959.B8ML66"/>
<evidence type="ECO:0000313" key="1">
    <source>
        <dbReference type="EMBL" id="EED14981.1"/>
    </source>
</evidence>
<proteinExistence type="predicted"/>
<dbReference type="GeneID" id="8104123"/>
<evidence type="ECO:0000313" key="2">
    <source>
        <dbReference type="Proteomes" id="UP000001745"/>
    </source>
</evidence>
<protein>
    <submittedName>
        <fullName evidence="1">Uncharacterized protein</fullName>
    </submittedName>
</protein>
<dbReference type="InParanoid" id="B8ML66"/>
<dbReference type="OrthoDB" id="4384581at2759"/>
<keyword evidence="2" id="KW-1185">Reference proteome</keyword>
<dbReference type="AlphaFoldDB" id="B8ML66"/>
<reference evidence="2" key="1">
    <citation type="journal article" date="2015" name="Genome Announc.">
        <title>Genome sequence of the AIDS-associated pathogen Penicillium marneffei (ATCC18224) and its near taxonomic relative Talaromyces stipitatus (ATCC10500).</title>
        <authorList>
            <person name="Nierman W.C."/>
            <person name="Fedorova-Abrams N.D."/>
            <person name="Andrianopoulos A."/>
        </authorList>
    </citation>
    <scope>NUCLEOTIDE SEQUENCE [LARGE SCALE GENOMIC DNA]</scope>
    <source>
        <strain evidence="2">ATCC 10500 / CBS 375.48 / QM 6759 / NRRL 1006</strain>
    </source>
</reference>
<dbReference type="VEuPathDB" id="FungiDB:TSTA_044470"/>
<dbReference type="HOGENOM" id="CLU_1245755_0_0_1"/>
<dbReference type="eggNOG" id="ENOG502QT2T">
    <property type="taxonomic scope" value="Eukaryota"/>
</dbReference>
<dbReference type="Proteomes" id="UP000001745">
    <property type="component" value="Unassembled WGS sequence"/>
</dbReference>
<name>B8ML66_TALSN</name>